<dbReference type="SUPFAM" id="SSF81301">
    <property type="entry name" value="Nucleotidyltransferase"/>
    <property type="match status" value="1"/>
</dbReference>
<keyword evidence="3" id="KW-0808">Transferase</keyword>
<dbReference type="InterPro" id="IPR043519">
    <property type="entry name" value="NT_sf"/>
</dbReference>
<dbReference type="Gene3D" id="3.30.460.10">
    <property type="entry name" value="Beta Polymerase, domain 2"/>
    <property type="match status" value="1"/>
</dbReference>
<feature type="domain" description="Polymerase nucleotidyl transferase" evidence="10">
    <location>
        <begin position="28"/>
        <end position="81"/>
    </location>
</feature>
<dbReference type="GO" id="GO:0016779">
    <property type="term" value="F:nucleotidyltransferase activity"/>
    <property type="evidence" value="ECO:0007669"/>
    <property type="project" value="UniProtKB-KW"/>
</dbReference>
<dbReference type="InterPro" id="IPR052038">
    <property type="entry name" value="Type-VII_TA_antitoxin"/>
</dbReference>
<evidence type="ECO:0000313" key="11">
    <source>
        <dbReference type="EMBL" id="GGL63225.1"/>
    </source>
</evidence>
<evidence type="ECO:0000256" key="8">
    <source>
        <dbReference type="ARBA" id="ARBA00022842"/>
    </source>
</evidence>
<comment type="similarity">
    <text evidence="9">Belongs to the MntA antitoxin family.</text>
</comment>
<keyword evidence="7" id="KW-0067">ATP-binding</keyword>
<evidence type="ECO:0000256" key="3">
    <source>
        <dbReference type="ARBA" id="ARBA00022679"/>
    </source>
</evidence>
<dbReference type="AlphaFoldDB" id="A0A917W3F0"/>
<keyword evidence="12" id="KW-1185">Reference proteome</keyword>
<dbReference type="PANTHER" id="PTHR33571:SF12">
    <property type="entry name" value="BSL3053 PROTEIN"/>
    <property type="match status" value="1"/>
</dbReference>
<dbReference type="GO" id="GO:0046872">
    <property type="term" value="F:metal ion binding"/>
    <property type="evidence" value="ECO:0007669"/>
    <property type="project" value="UniProtKB-KW"/>
</dbReference>
<reference evidence="11" key="1">
    <citation type="journal article" date="2014" name="Int. J. Syst. Evol. Microbiol.">
        <title>Complete genome sequence of Corynebacterium casei LMG S-19264T (=DSM 44701T), isolated from a smear-ripened cheese.</title>
        <authorList>
            <consortium name="US DOE Joint Genome Institute (JGI-PGF)"/>
            <person name="Walter F."/>
            <person name="Albersmeier A."/>
            <person name="Kalinowski J."/>
            <person name="Ruckert C."/>
        </authorList>
    </citation>
    <scope>NUCLEOTIDE SEQUENCE</scope>
    <source>
        <strain evidence="11">CGMCC 4.7306</strain>
    </source>
</reference>
<dbReference type="CDD" id="cd05403">
    <property type="entry name" value="NT_KNTase_like"/>
    <property type="match status" value="1"/>
</dbReference>
<evidence type="ECO:0000256" key="9">
    <source>
        <dbReference type="ARBA" id="ARBA00038276"/>
    </source>
</evidence>
<keyword evidence="5" id="KW-0479">Metal-binding</keyword>
<dbReference type="InterPro" id="IPR002934">
    <property type="entry name" value="Polymerase_NTP_transf_dom"/>
</dbReference>
<protein>
    <submittedName>
        <fullName evidence="11">Nucleotidyltransferase</fullName>
    </submittedName>
</protein>
<dbReference type="EMBL" id="BMMZ01000004">
    <property type="protein sequence ID" value="GGL63225.1"/>
    <property type="molecule type" value="Genomic_DNA"/>
</dbReference>
<gene>
    <name evidence="11" type="ORF">GCM10011575_22130</name>
</gene>
<comment type="cofactor">
    <cofactor evidence="1">
        <name>Mg(2+)</name>
        <dbReference type="ChEBI" id="CHEBI:18420"/>
    </cofactor>
</comment>
<keyword evidence="8" id="KW-0460">Magnesium</keyword>
<sequence length="116" mass="12367">MDATQVLPSVLLEQLREEIVAVAGEFHASDIRVFGSVAASSDTTASDLDVLIHFSDEATVYDQIGLTEVLESLLGVPVDVISDGASGSIGSRMLCRWSPKRCCIASERLCPVCPMP</sequence>
<keyword evidence="2" id="KW-1277">Toxin-antitoxin system</keyword>
<evidence type="ECO:0000259" key="10">
    <source>
        <dbReference type="Pfam" id="PF01909"/>
    </source>
</evidence>
<dbReference type="Proteomes" id="UP000613840">
    <property type="component" value="Unassembled WGS sequence"/>
</dbReference>
<dbReference type="RefSeq" id="WP_373288829.1">
    <property type="nucleotide sequence ID" value="NZ_BMMZ01000004.1"/>
</dbReference>
<evidence type="ECO:0000256" key="2">
    <source>
        <dbReference type="ARBA" id="ARBA00022649"/>
    </source>
</evidence>
<dbReference type="Pfam" id="PF01909">
    <property type="entry name" value="NTP_transf_2"/>
    <property type="match status" value="1"/>
</dbReference>
<evidence type="ECO:0000256" key="4">
    <source>
        <dbReference type="ARBA" id="ARBA00022695"/>
    </source>
</evidence>
<evidence type="ECO:0000256" key="5">
    <source>
        <dbReference type="ARBA" id="ARBA00022723"/>
    </source>
</evidence>
<comment type="caution">
    <text evidence="11">The sequence shown here is derived from an EMBL/GenBank/DDBJ whole genome shotgun (WGS) entry which is preliminary data.</text>
</comment>
<accession>A0A917W3F0</accession>
<dbReference type="PANTHER" id="PTHR33571">
    <property type="entry name" value="SSL8005 PROTEIN"/>
    <property type="match status" value="1"/>
</dbReference>
<dbReference type="GO" id="GO:0005524">
    <property type="term" value="F:ATP binding"/>
    <property type="evidence" value="ECO:0007669"/>
    <property type="project" value="UniProtKB-KW"/>
</dbReference>
<organism evidence="11 12">
    <name type="scientific">Microlunatus endophyticus</name>
    <dbReference type="NCBI Taxonomy" id="1716077"/>
    <lineage>
        <taxon>Bacteria</taxon>
        <taxon>Bacillati</taxon>
        <taxon>Actinomycetota</taxon>
        <taxon>Actinomycetes</taxon>
        <taxon>Propionibacteriales</taxon>
        <taxon>Propionibacteriaceae</taxon>
        <taxon>Microlunatus</taxon>
    </lineage>
</organism>
<proteinExistence type="inferred from homology"/>
<evidence type="ECO:0000313" key="12">
    <source>
        <dbReference type="Proteomes" id="UP000613840"/>
    </source>
</evidence>
<name>A0A917W3F0_9ACTN</name>
<reference evidence="11" key="2">
    <citation type="submission" date="2020-09" db="EMBL/GenBank/DDBJ databases">
        <authorList>
            <person name="Sun Q."/>
            <person name="Zhou Y."/>
        </authorList>
    </citation>
    <scope>NUCLEOTIDE SEQUENCE</scope>
    <source>
        <strain evidence="11">CGMCC 4.7306</strain>
    </source>
</reference>
<evidence type="ECO:0000256" key="1">
    <source>
        <dbReference type="ARBA" id="ARBA00001946"/>
    </source>
</evidence>
<evidence type="ECO:0000256" key="6">
    <source>
        <dbReference type="ARBA" id="ARBA00022741"/>
    </source>
</evidence>
<keyword evidence="4" id="KW-0548">Nucleotidyltransferase</keyword>
<keyword evidence="6" id="KW-0547">Nucleotide-binding</keyword>
<evidence type="ECO:0000256" key="7">
    <source>
        <dbReference type="ARBA" id="ARBA00022840"/>
    </source>
</evidence>